<proteinExistence type="predicted"/>
<reference evidence="2" key="1">
    <citation type="submission" date="2016-11" db="EMBL/GenBank/DDBJ databases">
        <authorList>
            <person name="Varghese N."/>
            <person name="Submissions S."/>
        </authorList>
    </citation>
    <scope>NUCLEOTIDE SEQUENCE [LARGE SCALE GENOMIC DNA]</scope>
    <source>
        <strain evidence="2">DSM 16990</strain>
    </source>
</reference>
<dbReference type="OrthoDB" id="9796999at2"/>
<gene>
    <name evidence="1" type="ORF">SAMN04488522_104256</name>
</gene>
<organism evidence="1 2">
    <name type="scientific">Pedobacter caeni</name>
    <dbReference type="NCBI Taxonomy" id="288992"/>
    <lineage>
        <taxon>Bacteria</taxon>
        <taxon>Pseudomonadati</taxon>
        <taxon>Bacteroidota</taxon>
        <taxon>Sphingobacteriia</taxon>
        <taxon>Sphingobacteriales</taxon>
        <taxon>Sphingobacteriaceae</taxon>
        <taxon>Pedobacter</taxon>
    </lineage>
</organism>
<accession>A0A1M5GKX1</accession>
<keyword evidence="2" id="KW-1185">Reference proteome</keyword>
<name>A0A1M5GKX1_9SPHI</name>
<dbReference type="AlphaFoldDB" id="A0A1M5GKX1"/>
<dbReference type="Pfam" id="PF13376">
    <property type="entry name" value="OmdA"/>
    <property type="match status" value="1"/>
</dbReference>
<evidence type="ECO:0000313" key="1">
    <source>
        <dbReference type="EMBL" id="SHG04181.1"/>
    </source>
</evidence>
<dbReference type="Proteomes" id="UP000184287">
    <property type="component" value="Unassembled WGS sequence"/>
</dbReference>
<dbReference type="RefSeq" id="WP_073232977.1">
    <property type="nucleotide sequence ID" value="NZ_FQUQ01000004.1"/>
</dbReference>
<protein>
    <submittedName>
        <fullName evidence="1">Uncharacterized conserved protein YdeI, YjbR/CyaY-like superfamily, DUF1801 family</fullName>
    </submittedName>
</protein>
<dbReference type="EMBL" id="FQUQ01000004">
    <property type="protein sequence ID" value="SHG04181.1"/>
    <property type="molecule type" value="Genomic_DNA"/>
</dbReference>
<sequence>MQKEDIETFCPASQEDWRNWLKEHHDSKQSVWLIYYKKRFNIPTITYSDAVDEALCFGWIDSTRKSLDEERFTQFFCKRKPNSVWSKVNKEKVQQLMEKGLMTKAGLNRIETAKLNGSWIILDEVEALKIPEDLTKSLEANQIANAYFLSLSKSVRKSILQWLVLAKRPETREKRIAEIVGLAAQHLKPKQFS</sequence>
<evidence type="ECO:0000313" key="2">
    <source>
        <dbReference type="Proteomes" id="UP000184287"/>
    </source>
</evidence>
<dbReference type="STRING" id="288992.SAMN04488522_104256"/>